<dbReference type="InterPro" id="IPR000811">
    <property type="entry name" value="Glyco_trans_35"/>
</dbReference>
<evidence type="ECO:0000313" key="2">
    <source>
        <dbReference type="EMBL" id="OGM29821.1"/>
    </source>
</evidence>
<reference evidence="2 3" key="1">
    <citation type="journal article" date="2016" name="Nat. Commun.">
        <title>Thousands of microbial genomes shed light on interconnected biogeochemical processes in an aquifer system.</title>
        <authorList>
            <person name="Anantharaman K."/>
            <person name="Brown C.T."/>
            <person name="Hug L.A."/>
            <person name="Sharon I."/>
            <person name="Castelle C.J."/>
            <person name="Probst A.J."/>
            <person name="Thomas B.C."/>
            <person name="Singh A."/>
            <person name="Wilkins M.J."/>
            <person name="Karaoz U."/>
            <person name="Brodie E.L."/>
            <person name="Williams K.H."/>
            <person name="Hubbard S.S."/>
            <person name="Banfield J.F."/>
        </authorList>
    </citation>
    <scope>NUCLEOTIDE SEQUENCE [LARGE SCALE GENOMIC DNA]</scope>
</reference>
<dbReference type="SUPFAM" id="SSF53756">
    <property type="entry name" value="UDP-Glycosyltransferase/glycogen phosphorylase"/>
    <property type="match status" value="1"/>
</dbReference>
<dbReference type="AlphaFoldDB" id="A0A1F7YR62"/>
<dbReference type="NCBIfam" id="TIGR02094">
    <property type="entry name" value="more_P_ylases"/>
    <property type="match status" value="2"/>
</dbReference>
<sequence length="552" mass="62585">MRLPANTNLIAYYCAEFGIDSNLPTYAGGLGVLAGDIVLEAAERDIPLVGVGLLYRGDQFIQKVREDGWQYEETSPFRPESTQSIRVVELHGKPLDVAVHLAETTITVRAYQQRLGDYTTLFYLTTDIAENADPQRSILNIEYCCDIENQLNQQMVLGIGGAKILDKLSLRPSITHFNEGRPIFAHWEMTRQLMVRKKLTFEVANKQVTEKTIYTNHTLVPAGNLEYNTELIQRYAAPYAKEMDIDPQLLVTPGLLKEKQDIFSITQYALNVSSSAQAVSKAHGTLAKKQWPGYKWVAITNGVHMRRWQHRDFTIANMSTPQLWQAHLRRKTSLEREVRLRTGFGYDTSRLVIGWGRRVSAHKRPLALFADIDRLSTILHNTERPVQLLIAGKAHSGDDESKRMIQEIIIHMQTALAGAAIFVPNFDIDLAREMTQGCDVWLNTPQKDTEASGTSGIKALSNGVLNMTVEDGWAAEPDWNGVGWALDNKRVSESIYELLEGQVIPCFYDRGQDNIPIKWVEMMMHSINLARKYSLERMIEEYKTKLYSPNQI</sequence>
<dbReference type="Proteomes" id="UP000177263">
    <property type="component" value="Unassembled WGS sequence"/>
</dbReference>
<dbReference type="GO" id="GO:0030170">
    <property type="term" value="F:pyridoxal phosphate binding"/>
    <property type="evidence" value="ECO:0007669"/>
    <property type="project" value="InterPro"/>
</dbReference>
<evidence type="ECO:0000256" key="1">
    <source>
        <dbReference type="ARBA" id="ARBA00006047"/>
    </source>
</evidence>
<dbReference type="EMBL" id="MGGM01000009">
    <property type="protein sequence ID" value="OGM29821.1"/>
    <property type="molecule type" value="Genomic_DNA"/>
</dbReference>
<dbReference type="Pfam" id="PF00343">
    <property type="entry name" value="Phosphorylase"/>
    <property type="match status" value="1"/>
</dbReference>
<dbReference type="GO" id="GO:0008184">
    <property type="term" value="F:glycogen phosphorylase activity"/>
    <property type="evidence" value="ECO:0007669"/>
    <property type="project" value="InterPro"/>
</dbReference>
<evidence type="ECO:0008006" key="4">
    <source>
        <dbReference type="Google" id="ProtNLM"/>
    </source>
</evidence>
<dbReference type="PANTHER" id="PTHR42655">
    <property type="entry name" value="GLYCOGEN PHOSPHORYLASE"/>
    <property type="match status" value="1"/>
</dbReference>
<dbReference type="STRING" id="1802500.A2801_00265"/>
<comment type="similarity">
    <text evidence="1">Belongs to the glycogen phosphorylase family.</text>
</comment>
<dbReference type="Gene3D" id="3.40.50.2000">
    <property type="entry name" value="Glycogen Phosphorylase B"/>
    <property type="match status" value="2"/>
</dbReference>
<evidence type="ECO:0000313" key="3">
    <source>
        <dbReference type="Proteomes" id="UP000177263"/>
    </source>
</evidence>
<proteinExistence type="inferred from homology"/>
<organism evidence="2 3">
    <name type="scientific">Candidatus Woesebacteria bacterium RIFCSPHIGHO2_01_FULL_41_10</name>
    <dbReference type="NCBI Taxonomy" id="1802500"/>
    <lineage>
        <taxon>Bacteria</taxon>
        <taxon>Candidatus Woeseibacteriota</taxon>
    </lineage>
</organism>
<name>A0A1F7YR62_9BACT</name>
<protein>
    <recommendedName>
        <fullName evidence="4">Alpha-glucan phosphorylase</fullName>
    </recommendedName>
</protein>
<comment type="caution">
    <text evidence="2">The sequence shown here is derived from an EMBL/GenBank/DDBJ whole genome shotgun (WGS) entry which is preliminary data.</text>
</comment>
<gene>
    <name evidence="2" type="ORF">A2801_00265</name>
</gene>
<dbReference type="InterPro" id="IPR011834">
    <property type="entry name" value="Agluc_phsphrylas"/>
</dbReference>
<dbReference type="PANTHER" id="PTHR42655:SF1">
    <property type="entry name" value="GLYCOGEN PHOSPHORYLASE"/>
    <property type="match status" value="1"/>
</dbReference>
<dbReference type="InterPro" id="IPR052182">
    <property type="entry name" value="Glycogen/Maltodextrin_Phosph"/>
</dbReference>
<dbReference type="GO" id="GO:0005975">
    <property type="term" value="P:carbohydrate metabolic process"/>
    <property type="evidence" value="ECO:0007669"/>
    <property type="project" value="InterPro"/>
</dbReference>
<accession>A0A1F7YR62</accession>